<sequence>MNIYLNEELLEINSINKLEIAENINLELEKEIIEKIYLDEIEVTLDYFLNNDLDLERFDKIKFISKDVNQLIAESLREAEKYLPKLKQGLKDTAEELRTGSIDQASELLNHSIDGLEWYLNILNSILDLREEDTLSKNLKNYIEKFNLALNRTMISLKKEEYNDLADLLEAEIISYLETLSEFNKQLLEETN</sequence>
<dbReference type="EMBL" id="SODA01000002">
    <property type="protein sequence ID" value="TDW07258.1"/>
    <property type="molecule type" value="Genomic_DNA"/>
</dbReference>
<organism evidence="2 3">
    <name type="scientific">Halanaerobium saccharolyticum</name>
    <dbReference type="NCBI Taxonomy" id="43595"/>
    <lineage>
        <taxon>Bacteria</taxon>
        <taxon>Bacillati</taxon>
        <taxon>Bacillota</taxon>
        <taxon>Clostridia</taxon>
        <taxon>Halanaerobiales</taxon>
        <taxon>Halanaerobiaceae</taxon>
        <taxon>Halanaerobium</taxon>
    </lineage>
</organism>
<dbReference type="AlphaFoldDB" id="A0A4R7ZAP6"/>
<dbReference type="Pfam" id="PF26154">
    <property type="entry name" value="DUF8042"/>
    <property type="match status" value="1"/>
</dbReference>
<dbReference type="OrthoDB" id="2111017at2"/>
<reference evidence="2 3" key="1">
    <citation type="submission" date="2019-03" db="EMBL/GenBank/DDBJ databases">
        <title>Subsurface microbial communities from deep shales in Ohio and West Virginia, USA.</title>
        <authorList>
            <person name="Wrighton K."/>
        </authorList>
    </citation>
    <scope>NUCLEOTIDE SEQUENCE [LARGE SCALE GENOMIC DNA]</scope>
    <source>
        <strain evidence="2 3">MSL9.2</strain>
    </source>
</reference>
<evidence type="ECO:0000313" key="2">
    <source>
        <dbReference type="EMBL" id="TDW07258.1"/>
    </source>
</evidence>
<dbReference type="RefSeq" id="WP_111572082.1">
    <property type="nucleotide sequence ID" value="NZ_QLME01000009.1"/>
</dbReference>
<protein>
    <recommendedName>
        <fullName evidence="1">DUF8042 domain-containing protein</fullName>
    </recommendedName>
</protein>
<dbReference type="Proteomes" id="UP000294697">
    <property type="component" value="Unassembled WGS sequence"/>
</dbReference>
<dbReference type="InterPro" id="IPR058355">
    <property type="entry name" value="DUF8042"/>
</dbReference>
<evidence type="ECO:0000313" key="3">
    <source>
        <dbReference type="Proteomes" id="UP000294697"/>
    </source>
</evidence>
<gene>
    <name evidence="2" type="ORF">C8C77_10258</name>
</gene>
<comment type="caution">
    <text evidence="2">The sequence shown here is derived from an EMBL/GenBank/DDBJ whole genome shotgun (WGS) entry which is preliminary data.</text>
</comment>
<accession>A0A4R7ZAP6</accession>
<proteinExistence type="predicted"/>
<name>A0A4R7ZAP6_9FIRM</name>
<evidence type="ECO:0000259" key="1">
    <source>
        <dbReference type="Pfam" id="PF26154"/>
    </source>
</evidence>
<feature type="domain" description="DUF8042" evidence="1">
    <location>
        <begin position="75"/>
        <end position="181"/>
    </location>
</feature>